<dbReference type="InterPro" id="IPR003477">
    <property type="entry name" value="PemK-like"/>
</dbReference>
<accession>A0A8S5NJT7</accession>
<evidence type="ECO:0000313" key="1">
    <source>
        <dbReference type="EMBL" id="DAD94355.1"/>
    </source>
</evidence>
<protein>
    <submittedName>
        <fullName evidence="1">Endoribonuclease</fullName>
    </submittedName>
</protein>
<dbReference type="EMBL" id="BK015176">
    <property type="protein sequence ID" value="DAD94355.1"/>
    <property type="molecule type" value="Genomic_DNA"/>
</dbReference>
<name>A0A8S5NJT7_9CAUD</name>
<dbReference type="GO" id="GO:0003677">
    <property type="term" value="F:DNA binding"/>
    <property type="evidence" value="ECO:0007669"/>
    <property type="project" value="InterPro"/>
</dbReference>
<proteinExistence type="predicted"/>
<sequence>MVILNTDDWGYYMENAYNKAVSSLRDFTDNTNKEDNEDIKRTINYLEWNSFKTDIINSESDFILPSNFNEVVRRCNVIWVHFGFNIGFEFGGHHPAIVVRKMGNAVYVIPLDSGNIPDDKKDKDYLIPIRYVYNFPKIPRHCNVYNMVKIDYRRIDFSQNIGMISGKDMDKISKALKKFVIY</sequence>
<organism evidence="1">
    <name type="scientific">Siphoviridae sp. cttFh17</name>
    <dbReference type="NCBI Taxonomy" id="2826491"/>
    <lineage>
        <taxon>Viruses</taxon>
        <taxon>Duplodnaviria</taxon>
        <taxon>Heunggongvirae</taxon>
        <taxon>Uroviricota</taxon>
        <taxon>Caudoviricetes</taxon>
    </lineage>
</organism>
<dbReference type="InterPro" id="IPR011067">
    <property type="entry name" value="Plasmid_toxin/cell-grow_inhib"/>
</dbReference>
<dbReference type="Pfam" id="PF02452">
    <property type="entry name" value="PemK_toxin"/>
    <property type="match status" value="1"/>
</dbReference>
<dbReference type="SUPFAM" id="SSF50118">
    <property type="entry name" value="Cell growth inhibitor/plasmid maintenance toxic component"/>
    <property type="match status" value="1"/>
</dbReference>
<reference evidence="1" key="1">
    <citation type="journal article" date="2021" name="Proc. Natl. Acad. Sci. U.S.A.">
        <title>A Catalog of Tens of Thousands of Viruses from Human Metagenomes Reveals Hidden Associations with Chronic Diseases.</title>
        <authorList>
            <person name="Tisza M.J."/>
            <person name="Buck C.B."/>
        </authorList>
    </citation>
    <scope>NUCLEOTIDE SEQUENCE</scope>
    <source>
        <strain evidence="1">CttFh17</strain>
    </source>
</reference>
<dbReference type="Gene3D" id="2.30.30.110">
    <property type="match status" value="1"/>
</dbReference>